<evidence type="ECO:0000313" key="3">
    <source>
        <dbReference type="Proteomes" id="UP001145021"/>
    </source>
</evidence>
<dbReference type="EMBL" id="JANBOH010000152">
    <property type="protein sequence ID" value="KAJ1644630.1"/>
    <property type="molecule type" value="Genomic_DNA"/>
</dbReference>
<name>A0A9W7XL72_9FUNG</name>
<protein>
    <submittedName>
        <fullName evidence="2">Uncharacterized protein</fullName>
    </submittedName>
</protein>
<reference evidence="2" key="1">
    <citation type="submission" date="2022-07" db="EMBL/GenBank/DDBJ databases">
        <title>Phylogenomic reconstructions and comparative analyses of Kickxellomycotina fungi.</title>
        <authorList>
            <person name="Reynolds N.K."/>
            <person name="Stajich J.E."/>
            <person name="Barry K."/>
            <person name="Grigoriev I.V."/>
            <person name="Crous P."/>
            <person name="Smith M.E."/>
        </authorList>
    </citation>
    <scope>NUCLEOTIDE SEQUENCE</scope>
    <source>
        <strain evidence="2">NBRC 105413</strain>
    </source>
</reference>
<feature type="compositionally biased region" description="Low complexity" evidence="1">
    <location>
        <begin position="109"/>
        <end position="131"/>
    </location>
</feature>
<keyword evidence="3" id="KW-1185">Reference proteome</keyword>
<evidence type="ECO:0000313" key="2">
    <source>
        <dbReference type="EMBL" id="KAJ1644630.1"/>
    </source>
</evidence>
<gene>
    <name evidence="2" type="ORF">LPJ64_003706</name>
</gene>
<dbReference type="Proteomes" id="UP001145021">
    <property type="component" value="Unassembled WGS sequence"/>
</dbReference>
<dbReference type="AlphaFoldDB" id="A0A9W7XL72"/>
<sequence>MVYPFTTSIPLMIGPLRVTETSSNSASLIESGMETARSNANVSGSSSAPSSKSWLIDSSVSSTSISTASQSAENQVIELSTHIVSPLTLESDDIVELVVSHVRTTSVSPSTSSIFGSSTSSTSMTPSSVESNWGSTPAAHELFELAAEPTKTIDDYSEQILPKRFFRNLRKREAYAYKQGDESEDATRSARSLLSAMREIATRSENASPKRQSQISAIRSALEKQMIYPDEVVLDDDDYRDQFQPAQDLYSTSIPTYHYVDNLFGFYYDNHDNLSRFVYNHGHNNRVWCAYYDCRHNYDNNNNNNSDIHYSDKSYYCDCYRNNH</sequence>
<evidence type="ECO:0000256" key="1">
    <source>
        <dbReference type="SAM" id="MobiDB-lite"/>
    </source>
</evidence>
<comment type="caution">
    <text evidence="2">The sequence shown here is derived from an EMBL/GenBank/DDBJ whole genome shotgun (WGS) entry which is preliminary data.</text>
</comment>
<accession>A0A9W7XL72</accession>
<organism evidence="2 3">
    <name type="scientific">Coemansia asiatica</name>
    <dbReference type="NCBI Taxonomy" id="1052880"/>
    <lineage>
        <taxon>Eukaryota</taxon>
        <taxon>Fungi</taxon>
        <taxon>Fungi incertae sedis</taxon>
        <taxon>Zoopagomycota</taxon>
        <taxon>Kickxellomycotina</taxon>
        <taxon>Kickxellomycetes</taxon>
        <taxon>Kickxellales</taxon>
        <taxon>Kickxellaceae</taxon>
        <taxon>Coemansia</taxon>
    </lineage>
</organism>
<proteinExistence type="predicted"/>
<feature type="region of interest" description="Disordered" evidence="1">
    <location>
        <begin position="109"/>
        <end position="133"/>
    </location>
</feature>